<dbReference type="Proteomes" id="UP000250275">
    <property type="component" value="Unassembled WGS sequence"/>
</dbReference>
<proteinExistence type="predicted"/>
<protein>
    <submittedName>
        <fullName evidence="2">Uncharacterized protein</fullName>
    </submittedName>
</protein>
<reference evidence="2 3" key="1">
    <citation type="submission" date="2015-07" db="EMBL/GenBank/DDBJ databases">
        <title>The genome of Eufriesea mexicana.</title>
        <authorList>
            <person name="Pan H."/>
            <person name="Kapheim K."/>
        </authorList>
    </citation>
    <scope>NUCLEOTIDE SEQUENCE [LARGE SCALE GENOMIC DNA]</scope>
    <source>
        <strain evidence="2">0111107269</strain>
        <tissue evidence="2">Whole body</tissue>
    </source>
</reference>
<evidence type="ECO:0000313" key="2">
    <source>
        <dbReference type="EMBL" id="OAD51933.1"/>
    </source>
</evidence>
<name>A0A310SCE1_9HYME</name>
<dbReference type="AlphaFoldDB" id="A0A310SCE1"/>
<keyword evidence="3" id="KW-1185">Reference proteome</keyword>
<evidence type="ECO:0000256" key="1">
    <source>
        <dbReference type="SAM" id="MobiDB-lite"/>
    </source>
</evidence>
<sequence>MVEEMVPGWELRTVGVESRLFGRARAFTDAYGHQRDKSLDATRSPVHRCLSRLVQYLQRPLIEPIASDSHDSLDSVSADGNDSRRERGVYTRYRDQSDSSMTRCSIRSVLRLM</sequence>
<evidence type="ECO:0000313" key="3">
    <source>
        <dbReference type="Proteomes" id="UP000250275"/>
    </source>
</evidence>
<accession>A0A310SCE1</accession>
<organism evidence="2 3">
    <name type="scientific">Eufriesea mexicana</name>
    <dbReference type="NCBI Taxonomy" id="516756"/>
    <lineage>
        <taxon>Eukaryota</taxon>
        <taxon>Metazoa</taxon>
        <taxon>Ecdysozoa</taxon>
        <taxon>Arthropoda</taxon>
        <taxon>Hexapoda</taxon>
        <taxon>Insecta</taxon>
        <taxon>Pterygota</taxon>
        <taxon>Neoptera</taxon>
        <taxon>Endopterygota</taxon>
        <taxon>Hymenoptera</taxon>
        <taxon>Apocrita</taxon>
        <taxon>Aculeata</taxon>
        <taxon>Apoidea</taxon>
        <taxon>Anthophila</taxon>
        <taxon>Apidae</taxon>
        <taxon>Eufriesea</taxon>
    </lineage>
</organism>
<feature type="region of interest" description="Disordered" evidence="1">
    <location>
        <begin position="67"/>
        <end position="96"/>
    </location>
</feature>
<feature type="compositionally biased region" description="Basic and acidic residues" evidence="1">
    <location>
        <begin position="81"/>
        <end position="96"/>
    </location>
</feature>
<dbReference type="EMBL" id="KQ780658">
    <property type="protein sequence ID" value="OAD51933.1"/>
    <property type="molecule type" value="Genomic_DNA"/>
</dbReference>
<gene>
    <name evidence="2" type="ORF">WN48_03849</name>
</gene>